<proteinExistence type="inferred from homology"/>
<dbReference type="EMBL" id="CP015970">
    <property type="protein sequence ID" value="AOZ48357.1"/>
    <property type="molecule type" value="Genomic_DNA"/>
</dbReference>
<dbReference type="AlphaFoldDB" id="A0A142KM16"/>
<evidence type="ECO:0000256" key="1">
    <source>
        <dbReference type="HAMAP-Rule" id="MF_01054"/>
    </source>
</evidence>
<evidence type="ECO:0000313" key="5">
    <source>
        <dbReference type="Proteomes" id="UP000075221"/>
    </source>
</evidence>
<dbReference type="EMBL" id="CP014352">
    <property type="protein sequence ID" value="AMS07154.1"/>
    <property type="molecule type" value="Genomic_DNA"/>
</dbReference>
<dbReference type="CDD" id="cd04872">
    <property type="entry name" value="ACT_1ZPV"/>
    <property type="match status" value="1"/>
</dbReference>
<dbReference type="InterPro" id="IPR045865">
    <property type="entry name" value="ACT-like_dom_sf"/>
</dbReference>
<organism evidence="3 5">
    <name type="scientific">Acidipropionibacterium acidipropionici</name>
    <dbReference type="NCBI Taxonomy" id="1748"/>
    <lineage>
        <taxon>Bacteria</taxon>
        <taxon>Bacillati</taxon>
        <taxon>Actinomycetota</taxon>
        <taxon>Actinomycetes</taxon>
        <taxon>Propionibacteriales</taxon>
        <taxon>Propionibacteriaceae</taxon>
        <taxon>Acidipropionibacterium</taxon>
    </lineage>
</organism>
<dbReference type="GeneID" id="88084486"/>
<protein>
    <recommendedName>
        <fullName evidence="1">UPF0237 protein A8L58_11025</fullName>
    </recommendedName>
</protein>
<dbReference type="HAMAP" id="MF_01054">
    <property type="entry name" value="UPF0237"/>
    <property type="match status" value="1"/>
</dbReference>
<feature type="domain" description="ACT" evidence="2">
    <location>
        <begin position="4"/>
        <end position="78"/>
    </location>
</feature>
<dbReference type="InterPro" id="IPR002912">
    <property type="entry name" value="ACT_dom"/>
</dbReference>
<keyword evidence="6" id="KW-1185">Reference proteome</keyword>
<evidence type="ECO:0000313" key="4">
    <source>
        <dbReference type="EMBL" id="AOZ48357.1"/>
    </source>
</evidence>
<evidence type="ECO:0000313" key="3">
    <source>
        <dbReference type="EMBL" id="AMS07154.1"/>
    </source>
</evidence>
<dbReference type="Proteomes" id="UP000178666">
    <property type="component" value="Chromosome"/>
</dbReference>
<dbReference type="SUPFAM" id="SSF55021">
    <property type="entry name" value="ACT-like"/>
    <property type="match status" value="1"/>
</dbReference>
<name>A0A142KM16_9ACTN</name>
<evidence type="ECO:0000259" key="2">
    <source>
        <dbReference type="PROSITE" id="PS51671"/>
    </source>
</evidence>
<reference evidence="3 5" key="2">
    <citation type="submission" date="2016-02" db="EMBL/GenBank/DDBJ databases">
        <title>Complete Genome Sequence of Propionibacterium acidipropionici ATCC 55737.</title>
        <authorList>
            <person name="Luna Flores C.H."/>
            <person name="Nielsen L.K."/>
            <person name="Marcellin E."/>
        </authorList>
    </citation>
    <scope>NUCLEOTIDE SEQUENCE [LARGE SCALE GENOMIC DNA]</scope>
    <source>
        <strain evidence="3 5">ATCC 55737</strain>
    </source>
</reference>
<dbReference type="Pfam" id="PF13740">
    <property type="entry name" value="ACT_6"/>
    <property type="match status" value="1"/>
</dbReference>
<gene>
    <name evidence="4" type="ORF">A8L58_11025</name>
    <name evidence="3" type="ORF">AXH35_09585</name>
</gene>
<dbReference type="NCBIfam" id="NF001220">
    <property type="entry name" value="PRK00194.1"/>
    <property type="match status" value="1"/>
</dbReference>
<reference evidence="4 6" key="1">
    <citation type="journal article" date="2016" name="Plant Dis.">
        <title>Improved production of propionic acid using genome shuffling.</title>
        <authorList>
            <person name="Luna-Flores C.H."/>
            <person name="Palfreyman R.W."/>
            <person name="Kromer J.O."/>
            <person name="Nielsen L.K."/>
            <person name="Marcellin E."/>
        </authorList>
    </citation>
    <scope>NUCLEOTIDE SEQUENCE [LARGE SCALE GENOMIC DNA]</scope>
    <source>
        <strain evidence="4 6">F3E8</strain>
    </source>
</reference>
<dbReference type="Proteomes" id="UP000075221">
    <property type="component" value="Chromosome"/>
</dbReference>
<dbReference type="InterPro" id="IPR022986">
    <property type="entry name" value="UPF0237_ACT"/>
</dbReference>
<dbReference type="OMA" id="MIMLVDI"/>
<dbReference type="Gene3D" id="3.30.70.260">
    <property type="match status" value="1"/>
</dbReference>
<evidence type="ECO:0000313" key="6">
    <source>
        <dbReference type="Proteomes" id="UP000178666"/>
    </source>
</evidence>
<accession>A0A142KM16</accession>
<sequence>MNAIMTVTGNDHPGIIAGIATALAGMGVNIVNVSQTLMGDYFTMILQCVLTEDAPDLAVVQQRMKAAGEQVGVVVHLQSEAIFDAMHRL</sequence>
<comment type="similarity">
    <text evidence="1">Belongs to the UPF0237 family.</text>
</comment>
<dbReference type="OrthoDB" id="9803078at2"/>
<dbReference type="RefSeq" id="WP_015071990.1">
    <property type="nucleotide sequence ID" value="NZ_CP013126.1"/>
</dbReference>
<dbReference type="PROSITE" id="PS51671">
    <property type="entry name" value="ACT"/>
    <property type="match status" value="1"/>
</dbReference>
<dbReference type="KEGG" id="aaci:ASQ49_05515"/>